<dbReference type="InterPro" id="IPR001647">
    <property type="entry name" value="HTH_TetR"/>
</dbReference>
<protein>
    <submittedName>
        <fullName evidence="5">TetR family transcriptional regulator</fullName>
    </submittedName>
</protein>
<sequence length="152" mass="16685">MSGDKMSITPQQKRRDATAQRLRAALARLLAQEGSAKLSVAALAREAGVGRNAIYVNHRDVIAELLQTASHQIDFAAIPKAAPDPNWHAVAAQLREQVRRLATENARLLKRAQDAELAIERIERRAAKLDAELRALRSPVHLHGTTPIARNA</sequence>
<feature type="coiled-coil region" evidence="3">
    <location>
        <begin position="91"/>
        <end position="132"/>
    </location>
</feature>
<dbReference type="InterPro" id="IPR009057">
    <property type="entry name" value="Homeodomain-like_sf"/>
</dbReference>
<dbReference type="AlphaFoldDB" id="A0A8E2W7X8"/>
<evidence type="ECO:0000313" key="6">
    <source>
        <dbReference type="Proteomes" id="UP000245631"/>
    </source>
</evidence>
<evidence type="ECO:0000259" key="4">
    <source>
        <dbReference type="PROSITE" id="PS50977"/>
    </source>
</evidence>
<keyword evidence="3" id="KW-0175">Coiled coil</keyword>
<evidence type="ECO:0000256" key="1">
    <source>
        <dbReference type="ARBA" id="ARBA00023125"/>
    </source>
</evidence>
<proteinExistence type="predicted"/>
<accession>A0A8E2W7X8</accession>
<keyword evidence="1 2" id="KW-0238">DNA-binding</keyword>
<dbReference type="Proteomes" id="UP000245631">
    <property type="component" value="Unassembled WGS sequence"/>
</dbReference>
<dbReference type="EMBL" id="QGGH01000012">
    <property type="protein sequence ID" value="PWJ88237.1"/>
    <property type="molecule type" value="Genomic_DNA"/>
</dbReference>
<evidence type="ECO:0000256" key="2">
    <source>
        <dbReference type="PROSITE-ProRule" id="PRU00335"/>
    </source>
</evidence>
<feature type="DNA-binding region" description="H-T-H motif" evidence="2">
    <location>
        <begin position="39"/>
        <end position="58"/>
    </location>
</feature>
<dbReference type="Gene3D" id="1.10.357.10">
    <property type="entry name" value="Tetracycline Repressor, domain 2"/>
    <property type="match status" value="1"/>
</dbReference>
<gene>
    <name evidence="5" type="ORF">C8D77_112133</name>
</gene>
<evidence type="ECO:0000256" key="3">
    <source>
        <dbReference type="SAM" id="Coils"/>
    </source>
</evidence>
<dbReference type="PROSITE" id="PS50977">
    <property type="entry name" value="HTH_TETR_2"/>
    <property type="match status" value="1"/>
</dbReference>
<dbReference type="SUPFAM" id="SSF46689">
    <property type="entry name" value="Homeodomain-like"/>
    <property type="match status" value="1"/>
</dbReference>
<evidence type="ECO:0000313" key="5">
    <source>
        <dbReference type="EMBL" id="PWJ88237.1"/>
    </source>
</evidence>
<feature type="domain" description="HTH tetR-type" evidence="4">
    <location>
        <begin position="16"/>
        <end position="76"/>
    </location>
</feature>
<organism evidence="5 6">
    <name type="scientific">Rhizobium loti</name>
    <name type="common">Mesorhizobium loti</name>
    <dbReference type="NCBI Taxonomy" id="381"/>
    <lineage>
        <taxon>Bacteria</taxon>
        <taxon>Pseudomonadati</taxon>
        <taxon>Pseudomonadota</taxon>
        <taxon>Alphaproteobacteria</taxon>
        <taxon>Hyphomicrobiales</taxon>
        <taxon>Phyllobacteriaceae</taxon>
        <taxon>Mesorhizobium</taxon>
    </lineage>
</organism>
<comment type="caution">
    <text evidence="5">The sequence shown here is derived from an EMBL/GenBank/DDBJ whole genome shotgun (WGS) entry which is preliminary data.</text>
</comment>
<name>A0A8E2W7X8_RHILI</name>
<reference evidence="5 6" key="1">
    <citation type="submission" date="2018-05" db="EMBL/GenBank/DDBJ databases">
        <title>Genomic Encyclopedia of Type Strains, Phase IV (KMG-IV): sequencing the most valuable type-strain genomes for metagenomic binning, comparative biology and taxonomic classification.</title>
        <authorList>
            <person name="Goeker M."/>
        </authorList>
    </citation>
    <scope>NUCLEOTIDE SEQUENCE [LARGE SCALE GENOMIC DNA]</scope>
    <source>
        <strain evidence="5 6">DSM 2626</strain>
    </source>
</reference>
<dbReference type="Pfam" id="PF00440">
    <property type="entry name" value="TetR_N"/>
    <property type="match status" value="1"/>
</dbReference>
<dbReference type="GO" id="GO:0003677">
    <property type="term" value="F:DNA binding"/>
    <property type="evidence" value="ECO:0007669"/>
    <property type="project" value="UniProtKB-UniRule"/>
</dbReference>